<dbReference type="GO" id="GO:0000981">
    <property type="term" value="F:DNA-binding transcription factor activity, RNA polymerase II-specific"/>
    <property type="evidence" value="ECO:0007669"/>
    <property type="project" value="TreeGrafter"/>
</dbReference>
<keyword evidence="3" id="KW-0479">Metal-binding</keyword>
<evidence type="ECO:0000259" key="13">
    <source>
        <dbReference type="PROSITE" id="PS50157"/>
    </source>
</evidence>
<dbReference type="AlphaFoldDB" id="A0AAW0P7K9"/>
<feature type="compositionally biased region" description="Basic and acidic residues" evidence="12">
    <location>
        <begin position="131"/>
        <end position="144"/>
    </location>
</feature>
<sequence length="927" mass="104045">MSSGEVLRVAVQQKIMVVLEEVLGMIQTTVDQYEAQLRQYRVTEEESERLTGARALLLLGTETVEKSEEQEKELNETCPQPIVKVEEPDLWSISETQIQPRELTSGPKNAPPQAPLPTTTTTTTTQPQPHEQSHENPTSKHTTESGDSDEECPICKQLGQRQELTEPGVSSATDNQTLKQKEKLEPQEFENTEVKMEGEDQGYLDQANDREHLQQNFPNTSAIQDRDMTSHCRKPASEMKDEMMETETVIDSRLDPEKPAEATNSQQNFQNTAANQDKDMTSECGKPSSEMKEEITETETNLSSTRLDQEKVEEAVNSQPIFKSMDANVDQDMTSECRNTSSEINEVTMETEKNISSRLDQEKSEEALNPEQNSKNVAANQDQGMTSECSKTTSEIKTVVSEETIRSSLEINLKEAMDNSTMDAIDTKENGGKTVDAPNSSQLSNRVEKGQCLNQESEKSRIIVSKCVDDAYKMQENLNGQEVEEAQKDLKRSAPDLDQEIPSKCRIISSETTEKAMESEKGVATSFEKATMEQENIISSKTPNSSSAKEELSANATSASSRPKEAAQVDEHCDILLRKQQKRKAKTKAKTDIQNYAKAELESASDVNESNRNSKDLTTAESSEGQSTKSSVSKRSENSQSSNSKTASNQDSAKSNSSAVRKNTGKFKCLECGDTFVLKGNLMKHQVVHREERPFSCSQCDATFKRKLNLKAHMTIHSEEKEFECTVCKKKYTRRANLLEHMKGHGGKKPFPCPMCDRAFTCSSNLRRHKFAHSNLRPFKCEICGKSFGRKSILREHVAAHSRVYRFRCSICKNKFSRKSNLLKHMRLHDGDRRFKCSECGLAFTQNAHLNQHMLQHTGEKPYSCPVCRKSFTRKAYVQQHRDMYCLGAAQEENSAPVQTRTPGKVQANKQGEAAKTQEKQNSSKAL</sequence>
<feature type="compositionally biased region" description="Polar residues" evidence="12">
    <location>
        <begin position="533"/>
        <end position="547"/>
    </location>
</feature>
<feature type="domain" description="C2H2-type" evidence="13">
    <location>
        <begin position="779"/>
        <end position="802"/>
    </location>
</feature>
<dbReference type="PROSITE" id="PS50157">
    <property type="entry name" value="ZINC_FINGER_C2H2_2"/>
    <property type="match status" value="8"/>
</dbReference>
<comment type="similarity">
    <text evidence="2">Belongs to the krueppel C2H2-type zinc-finger protein family.</text>
</comment>
<keyword evidence="5 11" id="KW-0863">Zinc-finger</keyword>
<dbReference type="FunFam" id="3.30.160.60:FF:001156">
    <property type="entry name" value="Zinc finger protein 407"/>
    <property type="match status" value="1"/>
</dbReference>
<evidence type="ECO:0000256" key="1">
    <source>
        <dbReference type="ARBA" id="ARBA00004123"/>
    </source>
</evidence>
<evidence type="ECO:0000256" key="6">
    <source>
        <dbReference type="ARBA" id="ARBA00022833"/>
    </source>
</evidence>
<dbReference type="EMBL" id="JBBPFD010000010">
    <property type="protein sequence ID" value="KAK7910100.1"/>
    <property type="molecule type" value="Genomic_DNA"/>
</dbReference>
<feature type="compositionally biased region" description="Basic and acidic residues" evidence="12">
    <location>
        <begin position="512"/>
        <end position="521"/>
    </location>
</feature>
<dbReference type="PANTHER" id="PTHR24394">
    <property type="entry name" value="ZINC FINGER PROTEIN"/>
    <property type="match status" value="1"/>
</dbReference>
<feature type="region of interest" description="Disordered" evidence="12">
    <location>
        <begin position="601"/>
        <end position="659"/>
    </location>
</feature>
<dbReference type="SUPFAM" id="SSF57667">
    <property type="entry name" value="beta-beta-alpha zinc fingers"/>
    <property type="match status" value="4"/>
</dbReference>
<feature type="domain" description="C2H2-type" evidence="13">
    <location>
        <begin position="695"/>
        <end position="722"/>
    </location>
</feature>
<evidence type="ECO:0000313" key="15">
    <source>
        <dbReference type="Proteomes" id="UP001460270"/>
    </source>
</evidence>
<evidence type="ECO:0000256" key="3">
    <source>
        <dbReference type="ARBA" id="ARBA00022723"/>
    </source>
</evidence>
<evidence type="ECO:0000313" key="14">
    <source>
        <dbReference type="EMBL" id="KAK7910100.1"/>
    </source>
</evidence>
<comment type="subcellular location">
    <subcellularLocation>
        <location evidence="1">Nucleus</location>
    </subcellularLocation>
</comment>
<feature type="compositionally biased region" description="Basic and acidic residues" evidence="12">
    <location>
        <begin position="485"/>
        <end position="495"/>
    </location>
</feature>
<organism evidence="14 15">
    <name type="scientific">Mugilogobius chulae</name>
    <name type="common">yellowstripe goby</name>
    <dbReference type="NCBI Taxonomy" id="88201"/>
    <lineage>
        <taxon>Eukaryota</taxon>
        <taxon>Metazoa</taxon>
        <taxon>Chordata</taxon>
        <taxon>Craniata</taxon>
        <taxon>Vertebrata</taxon>
        <taxon>Euteleostomi</taxon>
        <taxon>Actinopterygii</taxon>
        <taxon>Neopterygii</taxon>
        <taxon>Teleostei</taxon>
        <taxon>Neoteleostei</taxon>
        <taxon>Acanthomorphata</taxon>
        <taxon>Gobiaria</taxon>
        <taxon>Gobiiformes</taxon>
        <taxon>Gobioidei</taxon>
        <taxon>Gobiidae</taxon>
        <taxon>Gobionellinae</taxon>
        <taxon>Mugilogobius</taxon>
    </lineage>
</organism>
<dbReference type="GO" id="GO:0045893">
    <property type="term" value="P:positive regulation of DNA-templated transcription"/>
    <property type="evidence" value="ECO:0007669"/>
    <property type="project" value="UniProtKB-ARBA"/>
</dbReference>
<feature type="compositionally biased region" description="Basic and acidic residues" evidence="12">
    <location>
        <begin position="224"/>
        <end position="243"/>
    </location>
</feature>
<feature type="compositionally biased region" description="Polar residues" evidence="12">
    <location>
        <begin position="605"/>
        <end position="625"/>
    </location>
</feature>
<feature type="domain" description="C2H2-type" evidence="13">
    <location>
        <begin position="807"/>
        <end position="834"/>
    </location>
</feature>
<dbReference type="GO" id="GO:0005634">
    <property type="term" value="C:nucleus"/>
    <property type="evidence" value="ECO:0007669"/>
    <property type="project" value="UniProtKB-SubCell"/>
</dbReference>
<dbReference type="GO" id="GO:0043565">
    <property type="term" value="F:sequence-specific DNA binding"/>
    <property type="evidence" value="ECO:0007669"/>
    <property type="project" value="UniProtKB-ARBA"/>
</dbReference>
<dbReference type="FunFam" id="3.30.160.60:FF:002343">
    <property type="entry name" value="Zinc finger protein 33A"/>
    <property type="match status" value="1"/>
</dbReference>
<feature type="compositionally biased region" description="Low complexity" evidence="12">
    <location>
        <begin position="116"/>
        <end position="129"/>
    </location>
</feature>
<feature type="domain" description="C2H2-type" evidence="13">
    <location>
        <begin position="751"/>
        <end position="778"/>
    </location>
</feature>
<feature type="compositionally biased region" description="Polar residues" evidence="12">
    <location>
        <begin position="370"/>
        <end position="396"/>
    </location>
</feature>
<dbReference type="Proteomes" id="UP001460270">
    <property type="component" value="Unassembled WGS sequence"/>
</dbReference>
<feature type="domain" description="C2H2-type" evidence="13">
    <location>
        <begin position="863"/>
        <end position="885"/>
    </location>
</feature>
<keyword evidence="4" id="KW-0677">Repeat</keyword>
<dbReference type="PROSITE" id="PS00028">
    <property type="entry name" value="ZINC_FINGER_C2H2_1"/>
    <property type="match status" value="7"/>
</dbReference>
<accession>A0AAW0P7K9</accession>
<dbReference type="FunFam" id="3.30.160.60:FF:000870">
    <property type="entry name" value="zinc finger protein 197 isoform X1"/>
    <property type="match status" value="1"/>
</dbReference>
<feature type="compositionally biased region" description="Low complexity" evidence="12">
    <location>
        <begin position="626"/>
        <end position="650"/>
    </location>
</feature>
<evidence type="ECO:0000256" key="9">
    <source>
        <dbReference type="ARBA" id="ARBA00023163"/>
    </source>
</evidence>
<feature type="compositionally biased region" description="Polar residues" evidence="12">
    <location>
        <begin position="168"/>
        <end position="178"/>
    </location>
</feature>
<evidence type="ECO:0000256" key="12">
    <source>
        <dbReference type="SAM" id="MobiDB-lite"/>
    </source>
</evidence>
<protein>
    <recommendedName>
        <fullName evidence="13">C2H2-type domain-containing protein</fullName>
    </recommendedName>
</protein>
<dbReference type="InterPro" id="IPR013087">
    <property type="entry name" value="Znf_C2H2_type"/>
</dbReference>
<dbReference type="SMART" id="SM00355">
    <property type="entry name" value="ZnF_C2H2"/>
    <property type="match status" value="8"/>
</dbReference>
<dbReference type="Pfam" id="PF00096">
    <property type="entry name" value="zf-C2H2"/>
    <property type="match status" value="7"/>
</dbReference>
<keyword evidence="9" id="KW-0804">Transcription</keyword>
<proteinExistence type="inferred from homology"/>
<keyword evidence="10" id="KW-0539">Nucleus</keyword>
<feature type="domain" description="C2H2-type" evidence="13">
    <location>
        <begin position="723"/>
        <end position="750"/>
    </location>
</feature>
<evidence type="ECO:0000256" key="11">
    <source>
        <dbReference type="PROSITE-ProRule" id="PRU00042"/>
    </source>
</evidence>
<feature type="compositionally biased region" description="Basic and acidic residues" evidence="12">
    <location>
        <begin position="250"/>
        <end position="260"/>
    </location>
</feature>
<feature type="region of interest" description="Disordered" evidence="12">
    <location>
        <begin position="894"/>
        <end position="927"/>
    </location>
</feature>
<dbReference type="PANTHER" id="PTHR24394:SF29">
    <property type="entry name" value="MYONEURIN"/>
    <property type="match status" value="1"/>
</dbReference>
<feature type="domain" description="C2H2-type" evidence="13">
    <location>
        <begin position="835"/>
        <end position="862"/>
    </location>
</feature>
<feature type="compositionally biased region" description="Polar residues" evidence="12">
    <location>
        <begin position="214"/>
        <end position="223"/>
    </location>
</feature>
<keyword evidence="8" id="KW-0238">DNA-binding</keyword>
<feature type="region of interest" description="Disordered" evidence="12">
    <location>
        <begin position="67"/>
        <end position="396"/>
    </location>
</feature>
<feature type="region of interest" description="Disordered" evidence="12">
    <location>
        <begin position="479"/>
        <end position="570"/>
    </location>
</feature>
<dbReference type="FunFam" id="3.30.160.60:FF:001397">
    <property type="entry name" value="Datilografo, isoform A"/>
    <property type="match status" value="1"/>
</dbReference>
<evidence type="ECO:0000256" key="5">
    <source>
        <dbReference type="ARBA" id="ARBA00022771"/>
    </source>
</evidence>
<keyword evidence="7" id="KW-0805">Transcription regulation</keyword>
<dbReference type="GO" id="GO:0008270">
    <property type="term" value="F:zinc ion binding"/>
    <property type="evidence" value="ECO:0007669"/>
    <property type="project" value="UniProtKB-KW"/>
</dbReference>
<dbReference type="InterPro" id="IPR036236">
    <property type="entry name" value="Znf_C2H2_sf"/>
</dbReference>
<dbReference type="GO" id="GO:0005694">
    <property type="term" value="C:chromosome"/>
    <property type="evidence" value="ECO:0007669"/>
    <property type="project" value="UniProtKB-ARBA"/>
</dbReference>
<dbReference type="FunFam" id="3.30.160.60:FF:001732">
    <property type="entry name" value="Zgc:162936"/>
    <property type="match status" value="1"/>
</dbReference>
<name>A0AAW0P7K9_9GOBI</name>
<keyword evidence="6" id="KW-0862">Zinc</keyword>
<evidence type="ECO:0000256" key="7">
    <source>
        <dbReference type="ARBA" id="ARBA00023015"/>
    </source>
</evidence>
<feature type="compositionally biased region" description="Polar residues" evidence="12">
    <location>
        <begin position="262"/>
        <end position="275"/>
    </location>
</feature>
<comment type="caution">
    <text evidence="14">The sequence shown here is derived from an EMBL/GenBank/DDBJ whole genome shotgun (WGS) entry which is preliminary data.</text>
</comment>
<gene>
    <name evidence="14" type="ORF">WMY93_014784</name>
</gene>
<feature type="compositionally biased region" description="Polar residues" evidence="12">
    <location>
        <begin position="331"/>
        <end position="345"/>
    </location>
</feature>
<evidence type="ECO:0000256" key="10">
    <source>
        <dbReference type="ARBA" id="ARBA00023242"/>
    </source>
</evidence>
<feature type="compositionally biased region" description="Basic and acidic residues" evidence="12">
    <location>
        <begin position="350"/>
        <end position="366"/>
    </location>
</feature>
<feature type="domain" description="C2H2-type" evidence="13">
    <location>
        <begin position="667"/>
        <end position="694"/>
    </location>
</feature>
<keyword evidence="15" id="KW-1185">Reference proteome</keyword>
<evidence type="ECO:0000256" key="4">
    <source>
        <dbReference type="ARBA" id="ARBA00022737"/>
    </source>
</evidence>
<feature type="compositionally biased region" description="Basic and acidic residues" evidence="12">
    <location>
        <begin position="179"/>
        <end position="198"/>
    </location>
</feature>
<evidence type="ECO:0000256" key="2">
    <source>
        <dbReference type="ARBA" id="ARBA00006991"/>
    </source>
</evidence>
<feature type="region of interest" description="Disordered" evidence="12">
    <location>
        <begin position="422"/>
        <end position="457"/>
    </location>
</feature>
<reference evidence="15" key="1">
    <citation type="submission" date="2024-04" db="EMBL/GenBank/DDBJ databases">
        <title>Salinicola lusitanus LLJ914,a marine bacterium isolated from the Okinawa Trough.</title>
        <authorList>
            <person name="Li J."/>
        </authorList>
    </citation>
    <scope>NUCLEOTIDE SEQUENCE [LARGE SCALE GENOMIC DNA]</scope>
</reference>
<dbReference type="Gene3D" id="3.30.160.60">
    <property type="entry name" value="Classic Zinc Finger"/>
    <property type="match status" value="8"/>
</dbReference>
<evidence type="ECO:0000256" key="8">
    <source>
        <dbReference type="ARBA" id="ARBA00023125"/>
    </source>
</evidence>